<proteinExistence type="inferred from homology"/>
<evidence type="ECO:0000259" key="12">
    <source>
        <dbReference type="PROSITE" id="PS50011"/>
    </source>
</evidence>
<organism evidence="14 15">
    <name type="scientific">Apatococcus fuscideae</name>
    <dbReference type="NCBI Taxonomy" id="2026836"/>
    <lineage>
        <taxon>Eukaryota</taxon>
        <taxon>Viridiplantae</taxon>
        <taxon>Chlorophyta</taxon>
        <taxon>core chlorophytes</taxon>
        <taxon>Trebouxiophyceae</taxon>
        <taxon>Chlorellales</taxon>
        <taxon>Chlorellaceae</taxon>
        <taxon>Apatococcus</taxon>
    </lineage>
</organism>
<dbReference type="InterPro" id="IPR018451">
    <property type="entry name" value="NAF/FISL_domain"/>
</dbReference>
<dbReference type="PROSITE" id="PS50816">
    <property type="entry name" value="NAF"/>
    <property type="match status" value="1"/>
</dbReference>
<keyword evidence="3 11" id="KW-0723">Serine/threonine-protein kinase</keyword>
<dbReference type="Gene3D" id="3.30.310.80">
    <property type="entry name" value="Kinase associated domain 1, KA1"/>
    <property type="match status" value="1"/>
</dbReference>
<dbReference type="InterPro" id="IPR000719">
    <property type="entry name" value="Prot_kinase_dom"/>
</dbReference>
<keyword evidence="15" id="KW-1185">Reference proteome</keyword>
<dbReference type="Gene3D" id="1.10.510.10">
    <property type="entry name" value="Transferase(Phosphotransferase) domain 1"/>
    <property type="match status" value="1"/>
</dbReference>
<evidence type="ECO:0000259" key="13">
    <source>
        <dbReference type="PROSITE" id="PS50816"/>
    </source>
</evidence>
<dbReference type="Pfam" id="PF03822">
    <property type="entry name" value="NAF"/>
    <property type="match status" value="1"/>
</dbReference>
<dbReference type="Pfam" id="PF00069">
    <property type="entry name" value="Pkinase"/>
    <property type="match status" value="1"/>
</dbReference>
<gene>
    <name evidence="14" type="ORF">WJX84_007518</name>
</gene>
<keyword evidence="6" id="KW-0418">Kinase</keyword>
<evidence type="ECO:0000256" key="11">
    <source>
        <dbReference type="RuleBase" id="RU000304"/>
    </source>
</evidence>
<name>A0AAW1SH85_9CHLO</name>
<comment type="similarity">
    <text evidence="1">Belongs to the protein kinase superfamily. CAMK Ser/Thr protein kinase family. SNF1 subfamily.</text>
</comment>
<comment type="catalytic activity">
    <reaction evidence="9">
        <text>L-seryl-[protein] + ATP = O-phospho-L-seryl-[protein] + ADP + H(+)</text>
        <dbReference type="Rhea" id="RHEA:17989"/>
        <dbReference type="Rhea" id="RHEA-COMP:9863"/>
        <dbReference type="Rhea" id="RHEA-COMP:11604"/>
        <dbReference type="ChEBI" id="CHEBI:15378"/>
        <dbReference type="ChEBI" id="CHEBI:29999"/>
        <dbReference type="ChEBI" id="CHEBI:30616"/>
        <dbReference type="ChEBI" id="CHEBI:83421"/>
        <dbReference type="ChEBI" id="CHEBI:456216"/>
        <dbReference type="EC" id="2.7.11.1"/>
    </reaction>
</comment>
<dbReference type="PANTHER" id="PTHR43895:SF32">
    <property type="entry name" value="SERINE_THREONINE-PROTEIN KINASE CHK1"/>
    <property type="match status" value="1"/>
</dbReference>
<dbReference type="CDD" id="cd12195">
    <property type="entry name" value="CIPK_C"/>
    <property type="match status" value="1"/>
</dbReference>
<dbReference type="SUPFAM" id="SSF56112">
    <property type="entry name" value="Protein kinase-like (PK-like)"/>
    <property type="match status" value="1"/>
</dbReference>
<feature type="binding site" evidence="10">
    <location>
        <position position="49"/>
    </location>
    <ligand>
        <name>ATP</name>
        <dbReference type="ChEBI" id="CHEBI:30616"/>
    </ligand>
</feature>
<dbReference type="AlphaFoldDB" id="A0AAW1SH85"/>
<protein>
    <recommendedName>
        <fullName evidence="2">non-specific serine/threonine protein kinase</fullName>
        <ecNumber evidence="2">2.7.11.1</ecNumber>
    </recommendedName>
</protein>
<dbReference type="PROSITE" id="PS00107">
    <property type="entry name" value="PROTEIN_KINASE_ATP"/>
    <property type="match status" value="1"/>
</dbReference>
<comment type="catalytic activity">
    <reaction evidence="8">
        <text>L-threonyl-[protein] + ATP = O-phospho-L-threonyl-[protein] + ADP + H(+)</text>
        <dbReference type="Rhea" id="RHEA:46608"/>
        <dbReference type="Rhea" id="RHEA-COMP:11060"/>
        <dbReference type="Rhea" id="RHEA-COMP:11605"/>
        <dbReference type="ChEBI" id="CHEBI:15378"/>
        <dbReference type="ChEBI" id="CHEBI:30013"/>
        <dbReference type="ChEBI" id="CHEBI:30616"/>
        <dbReference type="ChEBI" id="CHEBI:61977"/>
        <dbReference type="ChEBI" id="CHEBI:456216"/>
        <dbReference type="EC" id="2.7.11.1"/>
    </reaction>
</comment>
<evidence type="ECO:0000256" key="8">
    <source>
        <dbReference type="ARBA" id="ARBA00047899"/>
    </source>
</evidence>
<evidence type="ECO:0000256" key="9">
    <source>
        <dbReference type="ARBA" id="ARBA00048679"/>
    </source>
</evidence>
<dbReference type="InterPro" id="IPR011009">
    <property type="entry name" value="Kinase-like_dom_sf"/>
</dbReference>
<dbReference type="GO" id="GO:0007165">
    <property type="term" value="P:signal transduction"/>
    <property type="evidence" value="ECO:0007669"/>
    <property type="project" value="InterPro"/>
</dbReference>
<dbReference type="FunFam" id="3.30.200.20:FF:000096">
    <property type="entry name" value="Non-specific serine/threonine protein kinase"/>
    <property type="match status" value="1"/>
</dbReference>
<dbReference type="InterPro" id="IPR017441">
    <property type="entry name" value="Protein_kinase_ATP_BS"/>
</dbReference>
<dbReference type="EC" id="2.7.11.1" evidence="2"/>
<dbReference type="Proteomes" id="UP001485043">
    <property type="component" value="Unassembled WGS sequence"/>
</dbReference>
<keyword evidence="7 10" id="KW-0067">ATP-binding</keyword>
<dbReference type="FunFam" id="1.10.510.10:FF:000279">
    <property type="entry name" value="Non-specific serine/threonine protein kinase"/>
    <property type="match status" value="1"/>
</dbReference>
<comment type="caution">
    <text evidence="14">The sequence shown here is derived from an EMBL/GenBank/DDBJ whole genome shotgun (WGS) entry which is preliminary data.</text>
</comment>
<dbReference type="GO" id="GO:0004674">
    <property type="term" value="F:protein serine/threonine kinase activity"/>
    <property type="evidence" value="ECO:0007669"/>
    <property type="project" value="UniProtKB-KW"/>
</dbReference>
<evidence type="ECO:0000256" key="1">
    <source>
        <dbReference type="ARBA" id="ARBA00006234"/>
    </source>
</evidence>
<dbReference type="EMBL" id="JALJOV010001604">
    <property type="protein sequence ID" value="KAK9845611.1"/>
    <property type="molecule type" value="Genomic_DNA"/>
</dbReference>
<sequence length="492" mass="55371">MRRREKGPVPELFRKRVGRYYLGRTLGEGAFAKVKYGQHIETAEEVAIKVLDKTELVRASMVGQIKREISIMRVLHHPNIVDLKEIMASRDKLYVVMELVPGGELFDQVIANGPFKEAKGRRVFQQLLDGLDYCHQQGIFHRDLKPENVLLAKDGSVKLSDFGLGALPASLQSGDGLLRTVCGTPNYVAPEVLQRRGYAGAPADLWSLGVVLFAVSAGCLPFEEASLADLYRKISRAEYRCPSWFSQELQDLLSHLLQPDPAQRWTVQQLRQHPWVQVGYTPVPGQPASLADLPPPSDIFQERVQLQDLSQEERLASRASSNTTFSTSPRKLNAFELINVALDISWLFEKRADVIRRHTRFTSREPPASIILNLEHATQRLGGSVQHRDSTRTRLAMPGKRGALTVAVEVLPIVHNISMVEIIKVMGDSVDFYSFYAGLTQQVRYMPSSFSPSIFLCHDRHIQGEQVLNRYRQGCVTVDSLWYMSDAQGHDV</sequence>
<keyword evidence="5 10" id="KW-0547">Nucleotide-binding</keyword>
<evidence type="ECO:0000256" key="4">
    <source>
        <dbReference type="ARBA" id="ARBA00022679"/>
    </source>
</evidence>
<feature type="domain" description="Protein kinase" evidence="12">
    <location>
        <begin position="20"/>
        <end position="276"/>
    </location>
</feature>
<evidence type="ECO:0000256" key="2">
    <source>
        <dbReference type="ARBA" id="ARBA00012513"/>
    </source>
</evidence>
<dbReference type="PANTHER" id="PTHR43895">
    <property type="entry name" value="CALCIUM/CALMODULIN-DEPENDENT PROTEIN KINASE KINASE-RELATED"/>
    <property type="match status" value="1"/>
</dbReference>
<evidence type="ECO:0000256" key="6">
    <source>
        <dbReference type="ARBA" id="ARBA00022777"/>
    </source>
</evidence>
<dbReference type="PROSITE" id="PS00108">
    <property type="entry name" value="PROTEIN_KINASE_ST"/>
    <property type="match status" value="1"/>
</dbReference>
<dbReference type="PROSITE" id="PS50011">
    <property type="entry name" value="PROTEIN_KINASE_DOM"/>
    <property type="match status" value="1"/>
</dbReference>
<dbReference type="Gene3D" id="3.30.200.20">
    <property type="entry name" value="Phosphorylase Kinase, domain 1"/>
    <property type="match status" value="1"/>
</dbReference>
<feature type="domain" description="NAF" evidence="13">
    <location>
        <begin position="327"/>
        <end position="349"/>
    </location>
</feature>
<evidence type="ECO:0000256" key="5">
    <source>
        <dbReference type="ARBA" id="ARBA00022741"/>
    </source>
</evidence>
<dbReference type="GO" id="GO:0005524">
    <property type="term" value="F:ATP binding"/>
    <property type="evidence" value="ECO:0007669"/>
    <property type="project" value="UniProtKB-UniRule"/>
</dbReference>
<evidence type="ECO:0000256" key="10">
    <source>
        <dbReference type="PROSITE-ProRule" id="PRU10141"/>
    </source>
</evidence>
<keyword evidence="4" id="KW-0808">Transferase</keyword>
<evidence type="ECO:0000313" key="14">
    <source>
        <dbReference type="EMBL" id="KAK9845611.1"/>
    </source>
</evidence>
<reference evidence="14 15" key="1">
    <citation type="journal article" date="2024" name="Nat. Commun.">
        <title>Phylogenomics reveals the evolutionary origins of lichenization in chlorophyte algae.</title>
        <authorList>
            <person name="Puginier C."/>
            <person name="Libourel C."/>
            <person name="Otte J."/>
            <person name="Skaloud P."/>
            <person name="Haon M."/>
            <person name="Grisel S."/>
            <person name="Petersen M."/>
            <person name="Berrin J.G."/>
            <person name="Delaux P.M."/>
            <person name="Dal Grande F."/>
            <person name="Keller J."/>
        </authorList>
    </citation>
    <scope>NUCLEOTIDE SEQUENCE [LARGE SCALE GENOMIC DNA]</scope>
    <source>
        <strain evidence="14 15">SAG 2523</strain>
    </source>
</reference>
<evidence type="ECO:0000313" key="15">
    <source>
        <dbReference type="Proteomes" id="UP001485043"/>
    </source>
</evidence>
<evidence type="ECO:0000256" key="7">
    <source>
        <dbReference type="ARBA" id="ARBA00022840"/>
    </source>
</evidence>
<accession>A0AAW1SH85</accession>
<dbReference type="InterPro" id="IPR008271">
    <property type="entry name" value="Ser/Thr_kinase_AS"/>
</dbReference>
<dbReference type="SMART" id="SM00220">
    <property type="entry name" value="S_TKc"/>
    <property type="match status" value="1"/>
</dbReference>
<dbReference type="InterPro" id="IPR004041">
    <property type="entry name" value="NAF_dom"/>
</dbReference>
<evidence type="ECO:0000256" key="3">
    <source>
        <dbReference type="ARBA" id="ARBA00022527"/>
    </source>
</evidence>